<sequence>MNKIFDVVKKYNIKNDFFLPYGFDKGKINFEAVNSLNHIEDGKLVLVTAINPTKAGEGKTTVSIGLADGLNAIGAKTMLALREPSMGPVFGIKGGATGGGLSSIEPELDINLHFTGDFHAITSAHNLLSALIDAHIFYGNELGFDKVLWTRTLDVNDRSLRKVQTDLREDSFVITAASEIMAVLALANDLDDLKLRLNKILIGLTIDNKPIFVSDLGVSGALMLILKDAFNPNVVLTKEGNPALVHLGPFANIAHGCNSIIATKLALKMADYVVTEAGFGADLGMEKFLDLKLPELKKDVSLVVLVTTLHSLKSHGGAENYFEPNLEALINGIPHLEKHIENIQNYNLDFVIAINKHTNDVNDEINYLLNWAKEKNFKIEVSDGFNSGSRGTKDLAELVVKTINNHKIREINRPYDLNDTPKDKIYKIATKIYGASDVKFTKKALEQLEIYNNLIKDLPVCIAKTPSSFSDDSKLLGRPKNFVITIKEIKPSLGSNFFVAITKGINIMPGLNKHSRAYDF</sequence>
<accession>A0A449BC43</accession>
<dbReference type="GO" id="GO:0005524">
    <property type="term" value="F:ATP binding"/>
    <property type="evidence" value="ECO:0007669"/>
    <property type="project" value="UniProtKB-UniRule"/>
</dbReference>
<name>A0A449BC43_HAPAX</name>
<comment type="pathway">
    <text evidence="1 6">One-carbon metabolism; tetrahydrofolate interconversion.</text>
</comment>
<dbReference type="NCBIfam" id="NF010030">
    <property type="entry name" value="PRK13505.1"/>
    <property type="match status" value="1"/>
</dbReference>
<dbReference type="UniPathway" id="UPA00193"/>
<protein>
    <recommendedName>
        <fullName evidence="6">Formate--tetrahydrofolate ligase</fullName>
        <ecNumber evidence="6">6.3.4.3</ecNumber>
    </recommendedName>
    <alternativeName>
        <fullName evidence="6">Formyltetrahydrofolate synthetase</fullName>
        <shortName evidence="6">FHS</shortName>
        <shortName evidence="6">FTHFS</shortName>
    </alternativeName>
</protein>
<dbReference type="STRING" id="1278311.GCA_000428705_01556"/>
<proteinExistence type="inferred from homology"/>
<evidence type="ECO:0000256" key="6">
    <source>
        <dbReference type="HAMAP-Rule" id="MF_01543"/>
    </source>
</evidence>
<reference evidence="7 8" key="1">
    <citation type="submission" date="2019-01" db="EMBL/GenBank/DDBJ databases">
        <authorList>
            <consortium name="Pathogen Informatics"/>
        </authorList>
    </citation>
    <scope>NUCLEOTIDE SEQUENCE [LARGE SCALE GENOMIC DNA]</scope>
    <source>
        <strain evidence="7 8">NCTC10138</strain>
    </source>
</reference>
<dbReference type="Proteomes" id="UP000289841">
    <property type="component" value="Chromosome"/>
</dbReference>
<keyword evidence="5 6" id="KW-0067">ATP-binding</keyword>
<comment type="catalytic activity">
    <reaction evidence="6">
        <text>(6S)-5,6,7,8-tetrahydrofolate + formate + ATP = (6R)-10-formyltetrahydrofolate + ADP + phosphate</text>
        <dbReference type="Rhea" id="RHEA:20221"/>
        <dbReference type="ChEBI" id="CHEBI:15740"/>
        <dbReference type="ChEBI" id="CHEBI:30616"/>
        <dbReference type="ChEBI" id="CHEBI:43474"/>
        <dbReference type="ChEBI" id="CHEBI:57453"/>
        <dbReference type="ChEBI" id="CHEBI:195366"/>
        <dbReference type="ChEBI" id="CHEBI:456216"/>
        <dbReference type="EC" id="6.3.4.3"/>
    </reaction>
</comment>
<keyword evidence="3 6" id="KW-0436">Ligase</keyword>
<dbReference type="AlphaFoldDB" id="A0A449BC43"/>
<dbReference type="KEGG" id="aaxa:NCTC10138_00374"/>
<feature type="binding site" evidence="6">
    <location>
        <begin position="53"/>
        <end position="60"/>
    </location>
    <ligand>
        <name>ATP</name>
        <dbReference type="ChEBI" id="CHEBI:30616"/>
    </ligand>
</feature>
<dbReference type="InterPro" id="IPR000559">
    <property type="entry name" value="Formate_THF_ligase"/>
</dbReference>
<dbReference type="OrthoDB" id="9761733at2"/>
<dbReference type="Gene3D" id="3.40.50.300">
    <property type="entry name" value="P-loop containing nucleotide triphosphate hydrolases"/>
    <property type="match status" value="1"/>
</dbReference>
<dbReference type="SUPFAM" id="SSF52540">
    <property type="entry name" value="P-loop containing nucleoside triphosphate hydrolases"/>
    <property type="match status" value="1"/>
</dbReference>
<evidence type="ECO:0000256" key="3">
    <source>
        <dbReference type="ARBA" id="ARBA00022598"/>
    </source>
</evidence>
<evidence type="ECO:0000256" key="4">
    <source>
        <dbReference type="ARBA" id="ARBA00022741"/>
    </source>
</evidence>
<keyword evidence="2 6" id="KW-0554">One-carbon metabolism</keyword>
<dbReference type="EC" id="6.3.4.3" evidence="6"/>
<dbReference type="GO" id="GO:0035999">
    <property type="term" value="P:tetrahydrofolate interconversion"/>
    <property type="evidence" value="ECO:0007669"/>
    <property type="project" value="UniProtKB-UniRule"/>
</dbReference>
<evidence type="ECO:0000256" key="1">
    <source>
        <dbReference type="ARBA" id="ARBA00004777"/>
    </source>
</evidence>
<dbReference type="Pfam" id="PF01268">
    <property type="entry name" value="FTHFS"/>
    <property type="match status" value="1"/>
</dbReference>
<dbReference type="PROSITE" id="PS00721">
    <property type="entry name" value="FTHFS_1"/>
    <property type="match status" value="1"/>
</dbReference>
<dbReference type="InterPro" id="IPR027417">
    <property type="entry name" value="P-loop_NTPase"/>
</dbReference>
<evidence type="ECO:0000256" key="2">
    <source>
        <dbReference type="ARBA" id="ARBA00022563"/>
    </source>
</evidence>
<evidence type="ECO:0000313" key="8">
    <source>
        <dbReference type="Proteomes" id="UP000289841"/>
    </source>
</evidence>
<organism evidence="7 8">
    <name type="scientific">Haploplasma axanthum</name>
    <name type="common">Acholeplasma axanthum</name>
    <dbReference type="NCBI Taxonomy" id="29552"/>
    <lineage>
        <taxon>Bacteria</taxon>
        <taxon>Bacillati</taxon>
        <taxon>Mycoplasmatota</taxon>
        <taxon>Mollicutes</taxon>
        <taxon>Acholeplasmatales</taxon>
        <taxon>Acholeplasmataceae</taxon>
        <taxon>Haploplasma</taxon>
    </lineage>
</organism>
<gene>
    <name evidence="7" type="primary">fhs1</name>
    <name evidence="6" type="synonym">fhs</name>
    <name evidence="7" type="ORF">NCTC10138_00374</name>
</gene>
<dbReference type="InterPro" id="IPR020628">
    <property type="entry name" value="Formate_THF_ligase_CS"/>
</dbReference>
<dbReference type="EMBL" id="LR215048">
    <property type="protein sequence ID" value="VEU80021.1"/>
    <property type="molecule type" value="Genomic_DNA"/>
</dbReference>
<keyword evidence="4 6" id="KW-0547">Nucleotide-binding</keyword>
<dbReference type="GO" id="GO:0004329">
    <property type="term" value="F:formate-tetrahydrofolate ligase activity"/>
    <property type="evidence" value="ECO:0007669"/>
    <property type="project" value="UniProtKB-UniRule"/>
</dbReference>
<dbReference type="HAMAP" id="MF_01543">
    <property type="entry name" value="FTHFS"/>
    <property type="match status" value="1"/>
</dbReference>
<comment type="similarity">
    <text evidence="6">Belongs to the formate--tetrahydrofolate ligase family.</text>
</comment>
<dbReference type="Gene3D" id="3.30.1510.10">
    <property type="entry name" value="Domain 2, N(10)-formyltetrahydrofolate synthetase"/>
    <property type="match status" value="1"/>
</dbReference>
<evidence type="ECO:0000313" key="7">
    <source>
        <dbReference type="EMBL" id="VEU80021.1"/>
    </source>
</evidence>
<evidence type="ECO:0000256" key="5">
    <source>
        <dbReference type="ARBA" id="ARBA00022840"/>
    </source>
</evidence>
<keyword evidence="8" id="KW-1185">Reference proteome</keyword>
<dbReference type="Gene3D" id="3.10.410.10">
    <property type="entry name" value="Formyltetrahydrofolate synthetase, domain 3"/>
    <property type="match status" value="1"/>
</dbReference>